<evidence type="ECO:0000256" key="2">
    <source>
        <dbReference type="ARBA" id="ARBA00022448"/>
    </source>
</evidence>
<evidence type="ECO:0000256" key="1">
    <source>
        <dbReference type="ARBA" id="ARBA00004141"/>
    </source>
</evidence>
<evidence type="ECO:0000313" key="7">
    <source>
        <dbReference type="EMBL" id="KAL2041431.1"/>
    </source>
</evidence>
<comment type="subcellular location">
    <subcellularLocation>
        <location evidence="1">Membrane</location>
        <topology evidence="1">Multi-pass membrane protein</topology>
    </subcellularLocation>
</comment>
<keyword evidence="4 6" id="KW-1133">Transmembrane helix</keyword>
<proteinExistence type="predicted"/>
<feature type="transmembrane region" description="Helical" evidence="6">
    <location>
        <begin position="12"/>
        <end position="33"/>
    </location>
</feature>
<feature type="transmembrane region" description="Helical" evidence="6">
    <location>
        <begin position="53"/>
        <end position="70"/>
    </location>
</feature>
<keyword evidence="2" id="KW-0813">Transport</keyword>
<reference evidence="7 8" key="1">
    <citation type="submission" date="2024-09" db="EMBL/GenBank/DDBJ databases">
        <title>Rethinking Asexuality: The Enigmatic Case of Functional Sexual Genes in Lepraria (Stereocaulaceae).</title>
        <authorList>
            <person name="Doellman M."/>
            <person name="Sun Y."/>
            <person name="Barcenas-Pena A."/>
            <person name="Lumbsch H.T."/>
            <person name="Grewe F."/>
        </authorList>
    </citation>
    <scope>NUCLEOTIDE SEQUENCE [LARGE SCALE GENOMIC DNA]</scope>
    <source>
        <strain evidence="7 8">Mercado 3170</strain>
    </source>
</reference>
<feature type="transmembrane region" description="Helical" evidence="6">
    <location>
        <begin position="77"/>
        <end position="94"/>
    </location>
</feature>
<evidence type="ECO:0000256" key="6">
    <source>
        <dbReference type="SAM" id="Phobius"/>
    </source>
</evidence>
<gene>
    <name evidence="7" type="ORF">N7G274_005813</name>
</gene>
<accession>A0ABR4A944</accession>
<evidence type="ECO:0000256" key="5">
    <source>
        <dbReference type="ARBA" id="ARBA00023136"/>
    </source>
</evidence>
<dbReference type="SUPFAM" id="SSF103473">
    <property type="entry name" value="MFS general substrate transporter"/>
    <property type="match status" value="1"/>
</dbReference>
<sequence length="195" mass="21077">MMVRKTLGIRIAAIGMIYGFFHEGGFYTILYASPIYFQAGGDLSPAQAGIRKIPILMCCGIGSIAAGLFVSKHKHFVPLMVWASGGGCIATGLLDMLDVISPSFHWTGFQVLAGLAFGTGLPLAIIAGQAHVTNEDLPSATAMLLCKFPSRNHRYHPSLTLYGLLLCWLRPSAASRPIHSRQLTPDLLAIFYANR</sequence>
<name>A0ABR4A944_9LECA</name>
<dbReference type="PANTHER" id="PTHR23501:SF177">
    <property type="entry name" value="MAJOR FACILITATOR SUPERFAMILY (MFS) PROFILE DOMAIN-CONTAINING PROTEIN-RELATED"/>
    <property type="match status" value="1"/>
</dbReference>
<keyword evidence="5 6" id="KW-0472">Membrane</keyword>
<organism evidence="7 8">
    <name type="scientific">Stereocaulon virgatum</name>
    <dbReference type="NCBI Taxonomy" id="373712"/>
    <lineage>
        <taxon>Eukaryota</taxon>
        <taxon>Fungi</taxon>
        <taxon>Dikarya</taxon>
        <taxon>Ascomycota</taxon>
        <taxon>Pezizomycotina</taxon>
        <taxon>Lecanoromycetes</taxon>
        <taxon>OSLEUM clade</taxon>
        <taxon>Lecanoromycetidae</taxon>
        <taxon>Lecanorales</taxon>
        <taxon>Lecanorineae</taxon>
        <taxon>Stereocaulaceae</taxon>
        <taxon>Stereocaulon</taxon>
    </lineage>
</organism>
<feature type="transmembrane region" description="Helical" evidence="6">
    <location>
        <begin position="106"/>
        <end position="127"/>
    </location>
</feature>
<evidence type="ECO:0008006" key="9">
    <source>
        <dbReference type="Google" id="ProtNLM"/>
    </source>
</evidence>
<evidence type="ECO:0000256" key="3">
    <source>
        <dbReference type="ARBA" id="ARBA00022692"/>
    </source>
</evidence>
<protein>
    <recommendedName>
        <fullName evidence="9">Major facilitator superfamily (MFS) profile domain-containing protein</fullName>
    </recommendedName>
</protein>
<dbReference type="Gene3D" id="1.20.1250.20">
    <property type="entry name" value="MFS general substrate transporter like domains"/>
    <property type="match status" value="1"/>
</dbReference>
<dbReference type="EMBL" id="JBEFKJ010000017">
    <property type="protein sequence ID" value="KAL2041431.1"/>
    <property type="molecule type" value="Genomic_DNA"/>
</dbReference>
<evidence type="ECO:0000313" key="8">
    <source>
        <dbReference type="Proteomes" id="UP001590950"/>
    </source>
</evidence>
<dbReference type="PANTHER" id="PTHR23501">
    <property type="entry name" value="MAJOR FACILITATOR SUPERFAMILY"/>
    <property type="match status" value="1"/>
</dbReference>
<dbReference type="InterPro" id="IPR036259">
    <property type="entry name" value="MFS_trans_sf"/>
</dbReference>
<dbReference type="Proteomes" id="UP001590950">
    <property type="component" value="Unassembled WGS sequence"/>
</dbReference>
<keyword evidence="3 6" id="KW-0812">Transmembrane</keyword>
<keyword evidence="8" id="KW-1185">Reference proteome</keyword>
<evidence type="ECO:0000256" key="4">
    <source>
        <dbReference type="ARBA" id="ARBA00022989"/>
    </source>
</evidence>
<comment type="caution">
    <text evidence="7">The sequence shown here is derived from an EMBL/GenBank/DDBJ whole genome shotgun (WGS) entry which is preliminary data.</text>
</comment>